<gene>
    <name evidence="2" type="ORF">CB5_LOCUS5135</name>
</gene>
<dbReference type="EMBL" id="LR862142">
    <property type="protein sequence ID" value="CAD1821924.1"/>
    <property type="molecule type" value="Genomic_DNA"/>
</dbReference>
<sequence length="119" mass="13274">MGRISLGPKKKYSSTKPGSVQNIRPVHLFNGPGRIDHFISHLQQLTVEKKRKNKGAMKPPHIPGEGSWIHEVKQAIGDKLRRLCTAAIISSPVCNSSRKGLSFEDPIRRVMFLGPWGHT</sequence>
<evidence type="ECO:0000313" key="2">
    <source>
        <dbReference type="EMBL" id="CAD1821924.1"/>
    </source>
</evidence>
<reference evidence="2" key="1">
    <citation type="submission" date="2020-07" db="EMBL/GenBank/DDBJ databases">
        <authorList>
            <person name="Lin J."/>
        </authorList>
    </citation>
    <scope>NUCLEOTIDE SEQUENCE</scope>
</reference>
<name>A0A6V7NU75_ANACO</name>
<dbReference type="AlphaFoldDB" id="A0A6V7NU75"/>
<proteinExistence type="predicted"/>
<organism evidence="2">
    <name type="scientific">Ananas comosus var. bracteatus</name>
    <name type="common">red pineapple</name>
    <dbReference type="NCBI Taxonomy" id="296719"/>
    <lineage>
        <taxon>Eukaryota</taxon>
        <taxon>Viridiplantae</taxon>
        <taxon>Streptophyta</taxon>
        <taxon>Embryophyta</taxon>
        <taxon>Tracheophyta</taxon>
        <taxon>Spermatophyta</taxon>
        <taxon>Magnoliopsida</taxon>
        <taxon>Liliopsida</taxon>
        <taxon>Poales</taxon>
        <taxon>Bromeliaceae</taxon>
        <taxon>Bromelioideae</taxon>
        <taxon>Ananas</taxon>
    </lineage>
</organism>
<feature type="region of interest" description="Disordered" evidence="1">
    <location>
        <begin position="1"/>
        <end position="23"/>
    </location>
</feature>
<evidence type="ECO:0000256" key="1">
    <source>
        <dbReference type="SAM" id="MobiDB-lite"/>
    </source>
</evidence>
<accession>A0A6V7NU75</accession>
<protein>
    <submittedName>
        <fullName evidence="2">Uncharacterized protein</fullName>
    </submittedName>
</protein>